<dbReference type="CDD" id="cd03191">
    <property type="entry name" value="GST_C_Zeta"/>
    <property type="match status" value="1"/>
</dbReference>
<dbReference type="OMA" id="CCQRIII"/>
<dbReference type="PANTHER" id="PTHR42673">
    <property type="entry name" value="MALEYLACETOACETATE ISOMERASE"/>
    <property type="match status" value="1"/>
</dbReference>
<keyword evidence="8" id="KW-1185">Reference proteome</keyword>
<dbReference type="PROSITE" id="PS50405">
    <property type="entry name" value="GST_CTER"/>
    <property type="match status" value="1"/>
</dbReference>
<dbReference type="SUPFAM" id="SSF47616">
    <property type="entry name" value="GST C-terminal domain-like"/>
    <property type="match status" value="1"/>
</dbReference>
<dbReference type="Gene3D" id="3.40.30.10">
    <property type="entry name" value="Glutaredoxin"/>
    <property type="match status" value="1"/>
</dbReference>
<dbReference type="NCBIfam" id="TIGR01262">
    <property type="entry name" value="maiA"/>
    <property type="match status" value="1"/>
</dbReference>
<dbReference type="GO" id="GO:0006749">
    <property type="term" value="P:glutathione metabolic process"/>
    <property type="evidence" value="ECO:0000318"/>
    <property type="project" value="GO_Central"/>
</dbReference>
<dbReference type="FunFam" id="3.40.30.10:FF:000100">
    <property type="entry name" value="Glutathione S-transferase Z1"/>
    <property type="match status" value="1"/>
</dbReference>
<dbReference type="SFLD" id="SFLDG00358">
    <property type="entry name" value="Main_(cytGST)"/>
    <property type="match status" value="1"/>
</dbReference>
<dbReference type="GO" id="GO:0004364">
    <property type="term" value="F:glutathione transferase activity"/>
    <property type="evidence" value="ECO:0000318"/>
    <property type="project" value="GO_Central"/>
</dbReference>
<dbReference type="OrthoDB" id="4951845at2759"/>
<gene>
    <name evidence="7" type="ORF">ZOSMA_5G02650</name>
</gene>
<evidence type="ECO:0000256" key="3">
    <source>
        <dbReference type="ARBA" id="ARBA00022679"/>
    </source>
</evidence>
<feature type="domain" description="GST N-terminal" evidence="5">
    <location>
        <begin position="11"/>
        <end position="92"/>
    </location>
</feature>
<dbReference type="Pfam" id="PF13417">
    <property type="entry name" value="GST_N_3"/>
    <property type="match status" value="1"/>
</dbReference>
<dbReference type="PROSITE" id="PS50404">
    <property type="entry name" value="GST_NTER"/>
    <property type="match status" value="1"/>
</dbReference>
<dbReference type="InterPro" id="IPR034330">
    <property type="entry name" value="GST_Zeta_C"/>
</dbReference>
<dbReference type="InterPro" id="IPR036282">
    <property type="entry name" value="Glutathione-S-Trfase_C_sf"/>
</dbReference>
<evidence type="ECO:0000256" key="1">
    <source>
        <dbReference type="ARBA" id="ARBA00010007"/>
    </source>
</evidence>
<sequence length="224" mass="25553">MAAELLEKENKKLKLYSYWRSSCSHRVRIALNLKGLDYEYKAVNILKGEHLDSEFEKVNPVKFVPALTDGDLTIVDSFAIILYLEDKYPQRSLLPHHDLAKKSLNYQVASIVSSTIQPLQNLRVLNVVEQKLDAEQKLAWGKHHLEIGFMAIEKLIVDKAGYYATGDEVFMADVFLAPQLNSAINRFKIDMCPFPTLARLHEAYSECHEFQLALPEMQPDATSN</sequence>
<dbReference type="EC" id="2.5.1.18" evidence="2"/>
<dbReference type="SFLD" id="SFLDS00019">
    <property type="entry name" value="Glutathione_Transferase_(cytos"/>
    <property type="match status" value="1"/>
</dbReference>
<comment type="caution">
    <text evidence="7">The sequence shown here is derived from an EMBL/GenBank/DDBJ whole genome shotgun (WGS) entry which is preliminary data.</text>
</comment>
<accession>A0A0K9NWH8</accession>
<evidence type="ECO:0000259" key="5">
    <source>
        <dbReference type="PROSITE" id="PS50404"/>
    </source>
</evidence>
<evidence type="ECO:0000313" key="7">
    <source>
        <dbReference type="EMBL" id="KMZ60397.1"/>
    </source>
</evidence>
<evidence type="ECO:0000256" key="4">
    <source>
        <dbReference type="ARBA" id="ARBA00047960"/>
    </source>
</evidence>
<dbReference type="CDD" id="cd03042">
    <property type="entry name" value="GST_N_Zeta"/>
    <property type="match status" value="1"/>
</dbReference>
<dbReference type="InterPro" id="IPR036249">
    <property type="entry name" value="Thioredoxin-like_sf"/>
</dbReference>
<dbReference type="Gene3D" id="1.20.1050.10">
    <property type="match status" value="1"/>
</dbReference>
<keyword evidence="3 7" id="KW-0808">Transferase</keyword>
<dbReference type="GO" id="GO:0005737">
    <property type="term" value="C:cytoplasm"/>
    <property type="evidence" value="ECO:0007669"/>
    <property type="project" value="InterPro"/>
</dbReference>
<dbReference type="InterPro" id="IPR005955">
    <property type="entry name" value="GST_Zeta"/>
</dbReference>
<reference evidence="8" key="1">
    <citation type="journal article" date="2016" name="Nature">
        <title>The genome of the seagrass Zostera marina reveals angiosperm adaptation to the sea.</title>
        <authorList>
            <person name="Olsen J.L."/>
            <person name="Rouze P."/>
            <person name="Verhelst B."/>
            <person name="Lin Y.-C."/>
            <person name="Bayer T."/>
            <person name="Collen J."/>
            <person name="Dattolo E."/>
            <person name="De Paoli E."/>
            <person name="Dittami S."/>
            <person name="Maumus F."/>
            <person name="Michel G."/>
            <person name="Kersting A."/>
            <person name="Lauritano C."/>
            <person name="Lohaus R."/>
            <person name="Toepel M."/>
            <person name="Tonon T."/>
            <person name="Vanneste K."/>
            <person name="Amirebrahimi M."/>
            <person name="Brakel J."/>
            <person name="Bostroem C."/>
            <person name="Chovatia M."/>
            <person name="Grimwood J."/>
            <person name="Jenkins J.W."/>
            <person name="Jueterbock A."/>
            <person name="Mraz A."/>
            <person name="Stam W.T."/>
            <person name="Tice H."/>
            <person name="Bornberg-Bauer E."/>
            <person name="Green P.J."/>
            <person name="Pearson G.A."/>
            <person name="Procaccini G."/>
            <person name="Duarte C.M."/>
            <person name="Schmutz J."/>
            <person name="Reusch T.B.H."/>
            <person name="Van de Peer Y."/>
        </authorList>
    </citation>
    <scope>NUCLEOTIDE SEQUENCE [LARGE SCALE GENOMIC DNA]</scope>
    <source>
        <strain evidence="8">cv. Finnish</strain>
    </source>
</reference>
<name>A0A0K9NWH8_ZOSMR</name>
<dbReference type="Proteomes" id="UP000036987">
    <property type="component" value="Unassembled WGS sequence"/>
</dbReference>
<dbReference type="InterPro" id="IPR010987">
    <property type="entry name" value="Glutathione-S-Trfase_C-like"/>
</dbReference>
<dbReference type="InterPro" id="IPR034333">
    <property type="entry name" value="GST_Zeta_N"/>
</dbReference>
<dbReference type="FunFam" id="1.20.1050.10:FF:000017">
    <property type="entry name" value="Maleylacetoacetate isomerase"/>
    <property type="match status" value="1"/>
</dbReference>
<feature type="domain" description="GST C-terminal" evidence="6">
    <location>
        <begin position="98"/>
        <end position="223"/>
    </location>
</feature>
<dbReference type="GO" id="GO:0016034">
    <property type="term" value="F:maleylacetoacetate isomerase activity"/>
    <property type="evidence" value="ECO:0000318"/>
    <property type="project" value="GO_Central"/>
</dbReference>
<comment type="similarity">
    <text evidence="1">Belongs to the GST superfamily. Zeta family.</text>
</comment>
<dbReference type="AlphaFoldDB" id="A0A0K9NWH8"/>
<evidence type="ECO:0000256" key="2">
    <source>
        <dbReference type="ARBA" id="ARBA00012452"/>
    </source>
</evidence>
<dbReference type="SUPFAM" id="SSF52833">
    <property type="entry name" value="Thioredoxin-like"/>
    <property type="match status" value="1"/>
</dbReference>
<dbReference type="InterPro" id="IPR004045">
    <property type="entry name" value="Glutathione_S-Trfase_N"/>
</dbReference>
<proteinExistence type="inferred from homology"/>
<dbReference type="GO" id="GO:0006559">
    <property type="term" value="P:L-phenylalanine catabolic process"/>
    <property type="evidence" value="ECO:0000318"/>
    <property type="project" value="GO_Central"/>
</dbReference>
<dbReference type="InterPro" id="IPR040079">
    <property type="entry name" value="Glutathione_S-Trfase"/>
</dbReference>
<dbReference type="GO" id="GO:0009407">
    <property type="term" value="P:toxin catabolic process"/>
    <property type="evidence" value="ECO:0007669"/>
    <property type="project" value="UniProtKB-ARBA"/>
</dbReference>
<evidence type="ECO:0000313" key="8">
    <source>
        <dbReference type="Proteomes" id="UP000036987"/>
    </source>
</evidence>
<comment type="catalytic activity">
    <reaction evidence="4">
        <text>RX + glutathione = an S-substituted glutathione + a halide anion + H(+)</text>
        <dbReference type="Rhea" id="RHEA:16437"/>
        <dbReference type="ChEBI" id="CHEBI:15378"/>
        <dbReference type="ChEBI" id="CHEBI:16042"/>
        <dbReference type="ChEBI" id="CHEBI:17792"/>
        <dbReference type="ChEBI" id="CHEBI:57925"/>
        <dbReference type="ChEBI" id="CHEBI:90779"/>
        <dbReference type="EC" id="2.5.1.18"/>
    </reaction>
</comment>
<dbReference type="STRING" id="29655.A0A0K9NWH8"/>
<dbReference type="PANTHER" id="PTHR42673:SF4">
    <property type="entry name" value="MALEYLACETOACETATE ISOMERASE"/>
    <property type="match status" value="1"/>
</dbReference>
<evidence type="ECO:0000259" key="6">
    <source>
        <dbReference type="PROSITE" id="PS50405"/>
    </source>
</evidence>
<organism evidence="7 8">
    <name type="scientific">Zostera marina</name>
    <name type="common">Eelgrass</name>
    <dbReference type="NCBI Taxonomy" id="29655"/>
    <lineage>
        <taxon>Eukaryota</taxon>
        <taxon>Viridiplantae</taxon>
        <taxon>Streptophyta</taxon>
        <taxon>Embryophyta</taxon>
        <taxon>Tracheophyta</taxon>
        <taxon>Spermatophyta</taxon>
        <taxon>Magnoliopsida</taxon>
        <taxon>Liliopsida</taxon>
        <taxon>Zosteraceae</taxon>
        <taxon>Zostera</taxon>
    </lineage>
</organism>
<dbReference type="EMBL" id="LFYR01001623">
    <property type="protein sequence ID" value="KMZ60397.1"/>
    <property type="molecule type" value="Genomic_DNA"/>
</dbReference>
<protein>
    <recommendedName>
        <fullName evidence="2">glutathione transferase</fullName>
        <ecNumber evidence="2">2.5.1.18</ecNumber>
    </recommendedName>
</protein>